<keyword evidence="3" id="KW-1185">Reference proteome</keyword>
<accession>A0A7R9QWA1</accession>
<evidence type="ECO:0000313" key="3">
    <source>
        <dbReference type="Proteomes" id="UP000728032"/>
    </source>
</evidence>
<gene>
    <name evidence="2" type="ORF">ONB1V03_LOCUS16861</name>
</gene>
<dbReference type="AlphaFoldDB" id="A0A7R9QWA1"/>
<dbReference type="EMBL" id="OC934643">
    <property type="protein sequence ID" value="CAD7660291.1"/>
    <property type="molecule type" value="Genomic_DNA"/>
</dbReference>
<evidence type="ECO:0000313" key="2">
    <source>
        <dbReference type="EMBL" id="CAD7660291.1"/>
    </source>
</evidence>
<keyword evidence="1" id="KW-0472">Membrane</keyword>
<keyword evidence="1" id="KW-1133">Transmembrane helix</keyword>
<dbReference type="EMBL" id="CAJPVJ010019818">
    <property type="protein sequence ID" value="CAG2177429.1"/>
    <property type="molecule type" value="Genomic_DNA"/>
</dbReference>
<organism evidence="2">
    <name type="scientific">Oppiella nova</name>
    <dbReference type="NCBI Taxonomy" id="334625"/>
    <lineage>
        <taxon>Eukaryota</taxon>
        <taxon>Metazoa</taxon>
        <taxon>Ecdysozoa</taxon>
        <taxon>Arthropoda</taxon>
        <taxon>Chelicerata</taxon>
        <taxon>Arachnida</taxon>
        <taxon>Acari</taxon>
        <taxon>Acariformes</taxon>
        <taxon>Sarcoptiformes</taxon>
        <taxon>Oribatida</taxon>
        <taxon>Brachypylina</taxon>
        <taxon>Oppioidea</taxon>
        <taxon>Oppiidae</taxon>
        <taxon>Oppiella</taxon>
    </lineage>
</organism>
<sequence>TYAMLCLSAPVFVVTMIARTESPPIEPPITDKKPDKPLKQIKNYRLMSRKDRIKFVIRCLLCIICIFGLSFHASKLVSQYVWGQTIVNVKVDKIKYNKIPGVTICYPRFLSMRRLSKLNRELETDFIEYTNILKSVNDTDFANETLRQKILDIYWEKFMNSNIPYEVPVHDLFDNYTIPFRFPKRSLYQFEKYKDYVGIYDDYDTEYAIEIEAKGTVRVGSQKSIVRLRDYAPVESLAMSFRGDQYKCYTFFSELEEKWRKIRLNLNYIAIEIHNDYH</sequence>
<feature type="transmembrane region" description="Helical" evidence="1">
    <location>
        <begin position="55"/>
        <end position="73"/>
    </location>
</feature>
<reference evidence="2" key="1">
    <citation type="submission" date="2020-11" db="EMBL/GenBank/DDBJ databases">
        <authorList>
            <person name="Tran Van P."/>
        </authorList>
    </citation>
    <scope>NUCLEOTIDE SEQUENCE</scope>
</reference>
<evidence type="ECO:0000256" key="1">
    <source>
        <dbReference type="SAM" id="Phobius"/>
    </source>
</evidence>
<name>A0A7R9QWA1_9ACAR</name>
<feature type="non-terminal residue" evidence="2">
    <location>
        <position position="1"/>
    </location>
</feature>
<protein>
    <submittedName>
        <fullName evidence="2">Uncharacterized protein</fullName>
    </submittedName>
</protein>
<proteinExistence type="predicted"/>
<feature type="non-terminal residue" evidence="2">
    <location>
        <position position="278"/>
    </location>
</feature>
<dbReference type="Proteomes" id="UP000728032">
    <property type="component" value="Unassembled WGS sequence"/>
</dbReference>
<keyword evidence="1" id="KW-0812">Transmembrane</keyword>